<evidence type="ECO:0000313" key="6">
    <source>
        <dbReference type="Proteomes" id="UP000232638"/>
    </source>
</evidence>
<comment type="pathway">
    <text evidence="1">Cofactor biosynthesis; riboflavin biosynthesis.</text>
</comment>
<feature type="domain" description="Bacterial bifunctional deaminase-reductase C-terminal" evidence="4">
    <location>
        <begin position="106"/>
        <end position="275"/>
    </location>
</feature>
<dbReference type="Pfam" id="PF01872">
    <property type="entry name" value="RibD_C"/>
    <property type="match status" value="1"/>
</dbReference>
<dbReference type="RefSeq" id="WP_100922849.1">
    <property type="nucleotide sequence ID" value="NZ_CP020371.1"/>
</dbReference>
<dbReference type="OrthoDB" id="2313602at2"/>
<evidence type="ECO:0000259" key="4">
    <source>
        <dbReference type="Pfam" id="PF01872"/>
    </source>
</evidence>
<organism evidence="5 6">
    <name type="scientific">Candidatus Thiodictyon syntrophicum</name>
    <dbReference type="NCBI Taxonomy" id="1166950"/>
    <lineage>
        <taxon>Bacteria</taxon>
        <taxon>Pseudomonadati</taxon>
        <taxon>Pseudomonadota</taxon>
        <taxon>Gammaproteobacteria</taxon>
        <taxon>Chromatiales</taxon>
        <taxon>Chromatiaceae</taxon>
        <taxon>Thiodictyon</taxon>
    </lineage>
</organism>
<dbReference type="SUPFAM" id="SSF53597">
    <property type="entry name" value="Dihydrofolate reductase-like"/>
    <property type="match status" value="1"/>
</dbReference>
<reference evidence="5 6" key="1">
    <citation type="submission" date="2017-03" db="EMBL/GenBank/DDBJ databases">
        <title>Complete genome sequence of Candidatus 'Thiodictyon syntrophicum' sp. nov. strain Cad16T, a photolithoautotroph purple sulfur bacterium isolated from an alpine meromictic lake.</title>
        <authorList>
            <person name="Luedin S.M."/>
            <person name="Pothier J.F."/>
            <person name="Danza F."/>
            <person name="Storelli N."/>
            <person name="Wittwer M."/>
            <person name="Tonolla M."/>
        </authorList>
    </citation>
    <scope>NUCLEOTIDE SEQUENCE [LARGE SCALE GENOMIC DNA]</scope>
    <source>
        <strain evidence="5 6">Cad16T</strain>
        <plasmid evidence="6">Plasmid pts417</plasmid>
    </source>
</reference>
<evidence type="ECO:0000256" key="3">
    <source>
        <dbReference type="ARBA" id="ARBA00023002"/>
    </source>
</evidence>
<dbReference type="InterPro" id="IPR024072">
    <property type="entry name" value="DHFR-like_dom_sf"/>
</dbReference>
<keyword evidence="6" id="KW-1185">Reference proteome</keyword>
<dbReference type="GO" id="GO:0008703">
    <property type="term" value="F:5-amino-6-(5-phosphoribosylamino)uracil reductase activity"/>
    <property type="evidence" value="ECO:0007669"/>
    <property type="project" value="InterPro"/>
</dbReference>
<dbReference type="Gene3D" id="3.40.430.10">
    <property type="entry name" value="Dihydrofolate Reductase, subunit A"/>
    <property type="match status" value="1"/>
</dbReference>
<dbReference type="KEGG" id="tsy:THSYN_30315"/>
<dbReference type="InterPro" id="IPR002734">
    <property type="entry name" value="RibDG_C"/>
</dbReference>
<geneLocation type="plasmid" evidence="6">
    <name>pts417</name>
</geneLocation>
<dbReference type="EMBL" id="CP020371">
    <property type="protein sequence ID" value="AUB85210.1"/>
    <property type="molecule type" value="Genomic_DNA"/>
</dbReference>
<sequence length="324" mass="34910">MQPARLAPLPQPAHPRGETVAWSAILAASRLARSGPLPPRTTAFTAAAAGLRTVELDSRDALLRWCPSDGWAAAPGCPAGIRDLLDLYLPILPQETHPTLTVGHLGQSLDGYIATSRGDSCFVTGPANILHLHRMRALCDAVLVGAETVAADDPRLTTRLVPGDSPVRVVLDPSRRLGVDRRVFSDGAAPTLVVCEDALTGSGRHGQADVIGAPVLDGRLELRPLLAQLHRRGLRRVFIEGGGIAVSAFLRAGLLDRLQVTVAPLFIGEGRRGVTLPATRSLGDCMRPPCRIFRMGEDILFDCEPRRIRREGEWDCEAPITRVR</sequence>
<keyword evidence="5" id="KW-0614">Plasmid</keyword>
<dbReference type="Proteomes" id="UP000232638">
    <property type="component" value="Plasmid pTs417"/>
</dbReference>
<accession>A0A2K8UI46</accession>
<dbReference type="InterPro" id="IPR050765">
    <property type="entry name" value="Riboflavin_Biosynth_HTPR"/>
</dbReference>
<dbReference type="AlphaFoldDB" id="A0A2K8UI46"/>
<dbReference type="PANTHER" id="PTHR38011:SF7">
    <property type="entry name" value="2,5-DIAMINO-6-RIBOSYLAMINO-4(3H)-PYRIMIDINONE 5'-PHOSPHATE REDUCTASE"/>
    <property type="match status" value="1"/>
</dbReference>
<keyword evidence="2" id="KW-0521">NADP</keyword>
<proteinExistence type="predicted"/>
<protein>
    <recommendedName>
        <fullName evidence="4">Bacterial bifunctional deaminase-reductase C-terminal domain-containing protein</fullName>
    </recommendedName>
</protein>
<keyword evidence="3" id="KW-0560">Oxidoreductase</keyword>
<dbReference type="PANTHER" id="PTHR38011">
    <property type="entry name" value="DIHYDROFOLATE REDUCTASE FAMILY PROTEIN (AFU_ORTHOLOGUE AFUA_8G06820)"/>
    <property type="match status" value="1"/>
</dbReference>
<name>A0A2K8UI46_9GAMM</name>
<evidence type="ECO:0000256" key="2">
    <source>
        <dbReference type="ARBA" id="ARBA00022857"/>
    </source>
</evidence>
<gene>
    <name evidence="5" type="ORF">THSYN_30315</name>
</gene>
<dbReference type="GO" id="GO:0009231">
    <property type="term" value="P:riboflavin biosynthetic process"/>
    <property type="evidence" value="ECO:0007669"/>
    <property type="project" value="InterPro"/>
</dbReference>
<evidence type="ECO:0000256" key="1">
    <source>
        <dbReference type="ARBA" id="ARBA00005104"/>
    </source>
</evidence>
<evidence type="ECO:0000313" key="5">
    <source>
        <dbReference type="EMBL" id="AUB85210.1"/>
    </source>
</evidence>